<keyword evidence="3" id="KW-1185">Reference proteome</keyword>
<keyword evidence="1" id="KW-1133">Transmembrane helix</keyword>
<organism evidence="2 3">
    <name type="scientific">Planomicrobium stackebrandtii</name>
    <dbReference type="NCBI Taxonomy" id="253160"/>
    <lineage>
        <taxon>Bacteria</taxon>
        <taxon>Bacillati</taxon>
        <taxon>Bacillota</taxon>
        <taxon>Bacilli</taxon>
        <taxon>Bacillales</taxon>
        <taxon>Caryophanaceae</taxon>
        <taxon>Planomicrobium</taxon>
    </lineage>
</organism>
<keyword evidence="1" id="KW-0812">Transmembrane</keyword>
<evidence type="ECO:0000256" key="1">
    <source>
        <dbReference type="SAM" id="Phobius"/>
    </source>
</evidence>
<name>A0ABU0GQ96_9BACL</name>
<feature type="transmembrane region" description="Helical" evidence="1">
    <location>
        <begin position="43"/>
        <end position="59"/>
    </location>
</feature>
<feature type="transmembrane region" description="Helical" evidence="1">
    <location>
        <begin position="7"/>
        <end position="23"/>
    </location>
</feature>
<gene>
    <name evidence="2" type="ORF">QOZ98_000354</name>
</gene>
<feature type="transmembrane region" description="Helical" evidence="1">
    <location>
        <begin position="79"/>
        <end position="97"/>
    </location>
</feature>
<accession>A0ABU0GQ96</accession>
<protein>
    <recommendedName>
        <fullName evidence="4">DUF1648 domain-containing protein</fullName>
    </recommendedName>
</protein>
<keyword evidence="1" id="KW-0472">Membrane</keyword>
<dbReference type="RefSeq" id="WP_308785822.1">
    <property type="nucleotide sequence ID" value="NZ_JAUSWB010000001.1"/>
</dbReference>
<comment type="caution">
    <text evidence="2">The sequence shown here is derived from an EMBL/GenBank/DDBJ whole genome shotgun (WGS) entry which is preliminary data.</text>
</comment>
<reference evidence="2 3" key="1">
    <citation type="submission" date="2023-07" db="EMBL/GenBank/DDBJ databases">
        <title>Genomic Encyclopedia of Type Strains, Phase IV (KMG-IV): sequencing the most valuable type-strain genomes for metagenomic binning, comparative biology and taxonomic classification.</title>
        <authorList>
            <person name="Goeker M."/>
        </authorList>
    </citation>
    <scope>NUCLEOTIDE SEQUENCE [LARGE SCALE GENOMIC DNA]</scope>
    <source>
        <strain evidence="2 3">DSM 16419</strain>
    </source>
</reference>
<feature type="transmembrane region" description="Helical" evidence="1">
    <location>
        <begin position="130"/>
        <end position="154"/>
    </location>
</feature>
<evidence type="ECO:0000313" key="2">
    <source>
        <dbReference type="EMBL" id="MDQ0427529.1"/>
    </source>
</evidence>
<dbReference type="Proteomes" id="UP001241988">
    <property type="component" value="Unassembled WGS sequence"/>
</dbReference>
<evidence type="ECO:0000313" key="3">
    <source>
        <dbReference type="Proteomes" id="UP001241988"/>
    </source>
</evidence>
<sequence>MNKILMLVYAICGIIAIGVFYSMNLLTQPVNNDDYWGGNGNPALFIPVVAMPFILYFLYGTTELSMRANERWLLRKGTIGGILISTTYILAASFFTYNKAFEFRKYIVDVKGASSYPEEFALFNVFSTHIFLNPLTFILVVMVCFLTGAVWSLARNRKEKVQIL</sequence>
<proteinExistence type="predicted"/>
<evidence type="ECO:0008006" key="4">
    <source>
        <dbReference type="Google" id="ProtNLM"/>
    </source>
</evidence>
<dbReference type="EMBL" id="JAUSWB010000001">
    <property type="protein sequence ID" value="MDQ0427529.1"/>
    <property type="molecule type" value="Genomic_DNA"/>
</dbReference>